<sequence length="726" mass="83739">MKIWYLTSEFPPEFGGGIGMYVDQVSKIMARNGHEVTVFVRDTNSDKIEQPESNLRYIRFLHCQGTIYKTLGYWAALSYQYYEIVNRMLESGEKPDVIEIQEYGAIGYYILQNKLVGNKNLTKIPIIVHLHTPVFELSRINQSPQYKFPNYWVGQMEKFCMNAADFLVCPSEFLKRQIQNIAPNNPIEVINLPYCVDMKNYPERTYDSNTILYGGRTEYRKGIYQTIAIFEKLWLEGNTVKLRIFGGDPYFSPKATTLGEIIKKKYKKWIDLGLLELNNAIEPEKLDLEILKAKAVIVPSIYENFPYSCVTAMWLGTPMLVSRQGGQAEMVEEDGKCGLIFDWDNNDFKDKLEQLLSMTPEELKELGNNGRERIFSLCNIDKNVKLRETFYINSISNYTPKKNFPFINHDILKTELKAQEDSIKNMLSIIIPYYNLGSYIMETIESAVSSNYNDKEIIIVNDGSTDEESIKILEEIKSKYNFINVIDIPNGGLANARNVGVAASKSEYVTFLDADDLVDPTFYTKAIDVLKTYSNVSFVYSWVEYFEKGSGIWPTFNTELPYLLCANMLSAFSVVRRIDYLNYGKNRIIMEYGMEDYDGWIGLVENGYFGVSIPEALVKYRIRQDSMSRQFNPDMRFYLSEQVAIGHKEVYKKYGDEILNLLMQNGPSYLWNNPTFDNTGGVVNNSANSNTNIYGYKTELLRIANSKWGSRMVKLLFKLKINRLFQ</sequence>
<feature type="domain" description="Glycosyl transferase family 1" evidence="1">
    <location>
        <begin position="207"/>
        <end position="373"/>
    </location>
</feature>
<dbReference type="InterPro" id="IPR001296">
    <property type="entry name" value="Glyco_trans_1"/>
</dbReference>
<dbReference type="Gene3D" id="3.90.550.10">
    <property type="entry name" value="Spore Coat Polysaccharide Biosynthesis Protein SpsA, Chain A"/>
    <property type="match status" value="1"/>
</dbReference>
<dbReference type="RefSeq" id="WP_104434433.1">
    <property type="nucleotide sequence ID" value="NZ_PTJA01000001.1"/>
</dbReference>
<keyword evidence="4" id="KW-0808">Transferase</keyword>
<accession>A0A2S6HZE3</accession>
<evidence type="ECO:0000259" key="2">
    <source>
        <dbReference type="Pfam" id="PF00535"/>
    </source>
</evidence>
<dbReference type="GO" id="GO:0016757">
    <property type="term" value="F:glycosyltransferase activity"/>
    <property type="evidence" value="ECO:0007669"/>
    <property type="project" value="InterPro"/>
</dbReference>
<dbReference type="InterPro" id="IPR050834">
    <property type="entry name" value="Glycosyltransf_2"/>
</dbReference>
<dbReference type="InterPro" id="IPR029044">
    <property type="entry name" value="Nucleotide-diphossugar_trans"/>
</dbReference>
<dbReference type="Gene3D" id="3.40.50.2000">
    <property type="entry name" value="Glycogen Phosphorylase B"/>
    <property type="match status" value="2"/>
</dbReference>
<evidence type="ECO:0000313" key="4">
    <source>
        <dbReference type="EMBL" id="PPK83534.1"/>
    </source>
</evidence>
<dbReference type="CDD" id="cd03801">
    <property type="entry name" value="GT4_PimA-like"/>
    <property type="match status" value="1"/>
</dbReference>
<dbReference type="Pfam" id="PF00534">
    <property type="entry name" value="Glycos_transf_1"/>
    <property type="match status" value="1"/>
</dbReference>
<dbReference type="Pfam" id="PF00535">
    <property type="entry name" value="Glycos_transf_2"/>
    <property type="match status" value="1"/>
</dbReference>
<dbReference type="OrthoDB" id="6307329at2"/>
<proteinExistence type="predicted"/>
<name>A0A2S6HZE3_9FIRM</name>
<keyword evidence="5" id="KW-1185">Reference proteome</keyword>
<organism evidence="4 5">
    <name type="scientific">Lacrimispora xylanisolvens</name>
    <dbReference type="NCBI Taxonomy" id="384636"/>
    <lineage>
        <taxon>Bacteria</taxon>
        <taxon>Bacillati</taxon>
        <taxon>Bacillota</taxon>
        <taxon>Clostridia</taxon>
        <taxon>Lachnospirales</taxon>
        <taxon>Lachnospiraceae</taxon>
        <taxon>Lacrimispora</taxon>
    </lineage>
</organism>
<evidence type="ECO:0000259" key="1">
    <source>
        <dbReference type="Pfam" id="PF00534"/>
    </source>
</evidence>
<dbReference type="Proteomes" id="UP000237749">
    <property type="component" value="Unassembled WGS sequence"/>
</dbReference>
<dbReference type="EMBL" id="PTJA01000001">
    <property type="protein sequence ID" value="PPK83534.1"/>
    <property type="molecule type" value="Genomic_DNA"/>
</dbReference>
<dbReference type="CDD" id="cd00761">
    <property type="entry name" value="Glyco_tranf_GTA_type"/>
    <property type="match status" value="1"/>
</dbReference>
<dbReference type="InterPro" id="IPR001173">
    <property type="entry name" value="Glyco_trans_2-like"/>
</dbReference>
<feature type="domain" description="Glycosyltransferase subfamily 4-like N-terminal" evidence="3">
    <location>
        <begin position="16"/>
        <end position="190"/>
    </location>
</feature>
<dbReference type="SUPFAM" id="SSF53448">
    <property type="entry name" value="Nucleotide-diphospho-sugar transferases"/>
    <property type="match status" value="1"/>
</dbReference>
<dbReference type="Pfam" id="PF13439">
    <property type="entry name" value="Glyco_transf_4"/>
    <property type="match status" value="1"/>
</dbReference>
<dbReference type="InterPro" id="IPR028098">
    <property type="entry name" value="Glyco_trans_4-like_N"/>
</dbReference>
<gene>
    <name evidence="4" type="ORF">BXY41_101598</name>
</gene>
<comment type="caution">
    <text evidence="4">The sequence shown here is derived from an EMBL/GenBank/DDBJ whole genome shotgun (WGS) entry which is preliminary data.</text>
</comment>
<dbReference type="SUPFAM" id="SSF53756">
    <property type="entry name" value="UDP-Glycosyltransferase/glycogen phosphorylase"/>
    <property type="match status" value="1"/>
</dbReference>
<dbReference type="PANTHER" id="PTHR43685:SF2">
    <property type="entry name" value="GLYCOSYLTRANSFERASE 2-LIKE DOMAIN-CONTAINING PROTEIN"/>
    <property type="match status" value="1"/>
</dbReference>
<protein>
    <submittedName>
        <fullName evidence="4">Glycosyltransferase involved in cell wall biosynthesis</fullName>
    </submittedName>
</protein>
<reference evidence="4 5" key="1">
    <citation type="submission" date="2018-02" db="EMBL/GenBank/DDBJ databases">
        <title>Genomic Encyclopedia of Archaeal and Bacterial Type Strains, Phase II (KMG-II): from individual species to whole genera.</title>
        <authorList>
            <person name="Goeker M."/>
        </authorList>
    </citation>
    <scope>NUCLEOTIDE SEQUENCE [LARGE SCALE GENOMIC DNA]</scope>
    <source>
        <strain evidence="4 5">DSM 3808</strain>
    </source>
</reference>
<evidence type="ECO:0000313" key="5">
    <source>
        <dbReference type="Proteomes" id="UP000237749"/>
    </source>
</evidence>
<dbReference type="PANTHER" id="PTHR43685">
    <property type="entry name" value="GLYCOSYLTRANSFERASE"/>
    <property type="match status" value="1"/>
</dbReference>
<evidence type="ECO:0000259" key="3">
    <source>
        <dbReference type="Pfam" id="PF13439"/>
    </source>
</evidence>
<dbReference type="AlphaFoldDB" id="A0A2S6HZE3"/>
<feature type="domain" description="Glycosyltransferase 2-like" evidence="2">
    <location>
        <begin position="428"/>
        <end position="557"/>
    </location>
</feature>